<feature type="binding site" evidence="1">
    <location>
        <position position="94"/>
    </location>
    <ligand>
        <name>Zn(2+)</name>
        <dbReference type="ChEBI" id="CHEBI:29105"/>
    </ligand>
</feature>
<feature type="binding site" evidence="1">
    <location>
        <position position="130"/>
    </location>
    <ligand>
        <name>Zn(2+)</name>
        <dbReference type="ChEBI" id="CHEBI:29105"/>
    </ligand>
</feature>
<comment type="caution">
    <text evidence="2">The sequence shown here is derived from an EMBL/GenBank/DDBJ whole genome shotgun (WGS) entry which is preliminary data.</text>
</comment>
<evidence type="ECO:0008006" key="4">
    <source>
        <dbReference type="Google" id="ProtNLM"/>
    </source>
</evidence>
<dbReference type="EMBL" id="LRQG01000061">
    <property type="protein sequence ID" value="KXA40727.1"/>
    <property type="molecule type" value="Genomic_DNA"/>
</dbReference>
<dbReference type="PANTHER" id="PTHR33202:SF22">
    <property type="entry name" value="HYDROGEN PEROXIDE SENSITIVE REPRESSOR"/>
    <property type="match status" value="1"/>
</dbReference>
<dbReference type="InterPro" id="IPR002481">
    <property type="entry name" value="FUR"/>
</dbReference>
<keyword evidence="3" id="KW-1185">Reference proteome</keyword>
<dbReference type="GO" id="GO:0045892">
    <property type="term" value="P:negative regulation of DNA-templated transcription"/>
    <property type="evidence" value="ECO:0007669"/>
    <property type="project" value="TreeGrafter"/>
</dbReference>
<evidence type="ECO:0000313" key="2">
    <source>
        <dbReference type="EMBL" id="KXA40727.1"/>
    </source>
</evidence>
<keyword evidence="1" id="KW-0862">Zinc</keyword>
<reference evidence="3" key="1">
    <citation type="submission" date="2016-01" db="EMBL/GenBank/DDBJ databases">
        <authorList>
            <person name="Mitreva M."/>
            <person name="Pepin K.H."/>
            <person name="Mihindukulasuriya K.A."/>
            <person name="Fulton R."/>
            <person name="Fronick C."/>
            <person name="O'Laughlin M."/>
            <person name="Miner T."/>
            <person name="Herter B."/>
            <person name="Rosa B.A."/>
            <person name="Cordes M."/>
            <person name="Tomlinson C."/>
            <person name="Wollam A."/>
            <person name="Palsikar V.B."/>
            <person name="Mardis E.R."/>
            <person name="Wilson R.K."/>
        </authorList>
    </citation>
    <scope>NUCLEOTIDE SEQUENCE [LARGE SCALE GENOMIC DNA]</scope>
    <source>
        <strain evidence="3">MJR7716</strain>
    </source>
</reference>
<evidence type="ECO:0000256" key="1">
    <source>
        <dbReference type="PIRSR" id="PIRSR602481-1"/>
    </source>
</evidence>
<dbReference type="GO" id="GO:0003700">
    <property type="term" value="F:DNA-binding transcription factor activity"/>
    <property type="evidence" value="ECO:0007669"/>
    <property type="project" value="InterPro"/>
</dbReference>
<dbReference type="PANTHER" id="PTHR33202">
    <property type="entry name" value="ZINC UPTAKE REGULATION PROTEIN"/>
    <property type="match status" value="1"/>
</dbReference>
<sequence>MNIIDLLARHGIKPTANRIVIAQTMAAADYPMSMKEIEVKLQTIDKSSVFRSLMLFREKHLVHQVEDGNDVVRYELCLSDSHEEDDDMHVHFYCEFCHRTYCLPELLIPEVKLPEGYMRTSINYMVKGRCPSCAKKKVL</sequence>
<dbReference type="Pfam" id="PF01475">
    <property type="entry name" value="FUR"/>
    <property type="match status" value="1"/>
</dbReference>
<feature type="binding site" evidence="1">
    <location>
        <position position="97"/>
    </location>
    <ligand>
        <name>Zn(2+)</name>
        <dbReference type="ChEBI" id="CHEBI:29105"/>
    </ligand>
</feature>
<name>A0A133QCW1_9BACT</name>
<dbReference type="RefSeq" id="WP_060940465.1">
    <property type="nucleotide sequence ID" value="NZ_KQ957219.1"/>
</dbReference>
<dbReference type="Gene3D" id="1.10.10.10">
    <property type="entry name" value="Winged helix-like DNA-binding domain superfamily/Winged helix DNA-binding domain"/>
    <property type="match status" value="1"/>
</dbReference>
<gene>
    <name evidence="2" type="ORF">HMPREF3226_00987</name>
</gene>
<dbReference type="STRING" id="28128.HMPREF3226_00987"/>
<protein>
    <recommendedName>
        <fullName evidence="4">Transcriptional regulator, Fur family</fullName>
    </recommendedName>
</protein>
<dbReference type="GO" id="GO:1900376">
    <property type="term" value="P:regulation of secondary metabolite biosynthetic process"/>
    <property type="evidence" value="ECO:0007669"/>
    <property type="project" value="TreeGrafter"/>
</dbReference>
<feature type="binding site" evidence="1">
    <location>
        <position position="133"/>
    </location>
    <ligand>
        <name>Zn(2+)</name>
        <dbReference type="ChEBI" id="CHEBI:29105"/>
    </ligand>
</feature>
<evidence type="ECO:0000313" key="3">
    <source>
        <dbReference type="Proteomes" id="UP000070533"/>
    </source>
</evidence>
<dbReference type="InterPro" id="IPR036388">
    <property type="entry name" value="WH-like_DNA-bd_sf"/>
</dbReference>
<dbReference type="Proteomes" id="UP000070533">
    <property type="component" value="Unassembled WGS sequence"/>
</dbReference>
<dbReference type="SUPFAM" id="SSF46785">
    <property type="entry name" value="Winged helix' DNA-binding domain"/>
    <property type="match status" value="1"/>
</dbReference>
<keyword evidence="1" id="KW-0479">Metal-binding</keyword>
<comment type="cofactor">
    <cofactor evidence="1">
        <name>Zn(2+)</name>
        <dbReference type="ChEBI" id="CHEBI:29105"/>
    </cofactor>
    <text evidence="1">Binds 1 zinc ion per subunit.</text>
</comment>
<proteinExistence type="predicted"/>
<dbReference type="eggNOG" id="COG0735">
    <property type="taxonomic scope" value="Bacteria"/>
</dbReference>
<organism evidence="2 3">
    <name type="scientific">Prevotella corporis</name>
    <dbReference type="NCBI Taxonomy" id="28128"/>
    <lineage>
        <taxon>Bacteria</taxon>
        <taxon>Pseudomonadati</taxon>
        <taxon>Bacteroidota</taxon>
        <taxon>Bacteroidia</taxon>
        <taxon>Bacteroidales</taxon>
        <taxon>Prevotellaceae</taxon>
        <taxon>Prevotella</taxon>
    </lineage>
</organism>
<dbReference type="InterPro" id="IPR036390">
    <property type="entry name" value="WH_DNA-bd_sf"/>
</dbReference>
<dbReference type="PATRIC" id="fig|28128.5.peg.995"/>
<dbReference type="GO" id="GO:0008270">
    <property type="term" value="F:zinc ion binding"/>
    <property type="evidence" value="ECO:0007669"/>
    <property type="project" value="TreeGrafter"/>
</dbReference>
<dbReference type="AlphaFoldDB" id="A0A133QCW1"/>
<dbReference type="GO" id="GO:0000976">
    <property type="term" value="F:transcription cis-regulatory region binding"/>
    <property type="evidence" value="ECO:0007669"/>
    <property type="project" value="TreeGrafter"/>
</dbReference>
<accession>A0A133QCW1</accession>